<dbReference type="GO" id="GO:0008270">
    <property type="term" value="F:zinc ion binding"/>
    <property type="evidence" value="ECO:0007669"/>
    <property type="project" value="UniProtKB-KW"/>
</dbReference>
<dbReference type="Gene3D" id="2.170.270.10">
    <property type="entry name" value="SET domain"/>
    <property type="match status" value="1"/>
</dbReference>
<protein>
    <recommendedName>
        <fullName evidence="9">Protein msta</fullName>
    </recommendedName>
</protein>
<evidence type="ECO:0000256" key="1">
    <source>
        <dbReference type="ARBA" id="ARBA00022723"/>
    </source>
</evidence>
<dbReference type="GO" id="GO:0008276">
    <property type="term" value="F:protein methyltransferase activity"/>
    <property type="evidence" value="ECO:0007669"/>
    <property type="project" value="UniProtKB-ARBA"/>
</dbReference>
<dbReference type="AlphaFoldDB" id="A0A9J6CQ67"/>
<evidence type="ECO:0000256" key="2">
    <source>
        <dbReference type="ARBA" id="ARBA00022771"/>
    </source>
</evidence>
<evidence type="ECO:0008006" key="9">
    <source>
        <dbReference type="Google" id="ProtNLM"/>
    </source>
</evidence>
<evidence type="ECO:0000313" key="8">
    <source>
        <dbReference type="Proteomes" id="UP001107558"/>
    </source>
</evidence>
<dbReference type="InterPro" id="IPR001214">
    <property type="entry name" value="SET_dom"/>
</dbReference>
<evidence type="ECO:0000313" key="7">
    <source>
        <dbReference type="EMBL" id="KAG5684028.1"/>
    </source>
</evidence>
<dbReference type="OrthoDB" id="265717at2759"/>
<dbReference type="PROSITE" id="PS50865">
    <property type="entry name" value="ZF_MYND_2"/>
    <property type="match status" value="1"/>
</dbReference>
<dbReference type="Proteomes" id="UP001107558">
    <property type="component" value="Chromosome 1"/>
</dbReference>
<dbReference type="SUPFAM" id="SSF82199">
    <property type="entry name" value="SET domain"/>
    <property type="match status" value="1"/>
</dbReference>
<keyword evidence="2 4" id="KW-0863">Zinc-finger</keyword>
<evidence type="ECO:0000256" key="4">
    <source>
        <dbReference type="PROSITE-ProRule" id="PRU00134"/>
    </source>
</evidence>
<name>A0A9J6CQ67_POLVA</name>
<dbReference type="Pfam" id="PF00856">
    <property type="entry name" value="SET"/>
    <property type="match status" value="1"/>
</dbReference>
<dbReference type="GO" id="GO:0008757">
    <property type="term" value="F:S-adenosylmethionine-dependent methyltransferase activity"/>
    <property type="evidence" value="ECO:0007669"/>
    <property type="project" value="UniProtKB-ARBA"/>
</dbReference>
<evidence type="ECO:0000259" key="6">
    <source>
        <dbReference type="PROSITE" id="PS50865"/>
    </source>
</evidence>
<sequence length="499" mass="57131">MEKCAVCGVDAKQKCAGCNLIFYCSREHQVIDWKKAHKKSCKCFEFESNDILGRYMIAKRDIKPGEIILKEKPMIIGPKTISHPICLGCHKSLIPIENDYYKCSKCTWPLCGKSCENSEYHKDECKLYCEKNFKSSIKFCESAKAESSYCVIMPIRALLLKKSKPKVYEEFSKLVSHLEQRISTKLYEALRINLAQFITNFIQFPNVTEKEILNIAGRFDTNCFEVILPSKKIKARGIYLETAMMAHECVPNTKHFVDENFEMRVFATIPIAKGQKILTSYTHPLKTTIERRLGIKQAKCFDCICTRCIDPTEMSTFASSIKCTACNNGVLTSIDPLENLSDWKCTNCSQKMPGMKVFQVLNEIKIKMENLNKKSVQDCEKFLNDHEHILPNGSVFVVDVKYALCLLYGNVDGFLFKDLSQVQIERKMKLCEEMIKLLSIFEPGISNSVLNTQFELEACKIVLKRNDSSKEKLLKVYNQLITSSEGKSLLETRLKRIPI</sequence>
<dbReference type="InterPro" id="IPR053010">
    <property type="entry name" value="SET_SmydA-8"/>
</dbReference>
<dbReference type="CDD" id="cd20071">
    <property type="entry name" value="SET_SMYD"/>
    <property type="match status" value="1"/>
</dbReference>
<dbReference type="Gene3D" id="6.10.140.2220">
    <property type="match status" value="2"/>
</dbReference>
<dbReference type="InterPro" id="IPR002893">
    <property type="entry name" value="Znf_MYND"/>
</dbReference>
<feature type="domain" description="SET" evidence="5">
    <location>
        <begin position="39"/>
        <end position="282"/>
    </location>
</feature>
<organism evidence="7 8">
    <name type="scientific">Polypedilum vanderplanki</name>
    <name type="common">Sleeping chironomid midge</name>
    <dbReference type="NCBI Taxonomy" id="319348"/>
    <lineage>
        <taxon>Eukaryota</taxon>
        <taxon>Metazoa</taxon>
        <taxon>Ecdysozoa</taxon>
        <taxon>Arthropoda</taxon>
        <taxon>Hexapoda</taxon>
        <taxon>Insecta</taxon>
        <taxon>Pterygota</taxon>
        <taxon>Neoptera</taxon>
        <taxon>Endopterygota</taxon>
        <taxon>Diptera</taxon>
        <taxon>Nematocera</taxon>
        <taxon>Chironomoidea</taxon>
        <taxon>Chironomidae</taxon>
        <taxon>Chironominae</taxon>
        <taxon>Polypedilum</taxon>
        <taxon>Polypedilum</taxon>
    </lineage>
</organism>
<dbReference type="PANTHER" id="PTHR46455:SF1">
    <property type="entry name" value="SET AND MYND DOMAIN CONTAINING, ARTHROPOD-SPECIFIC, MEMBER 2"/>
    <property type="match status" value="1"/>
</dbReference>
<dbReference type="InterPro" id="IPR046341">
    <property type="entry name" value="SET_dom_sf"/>
</dbReference>
<dbReference type="PROSITE" id="PS50280">
    <property type="entry name" value="SET"/>
    <property type="match status" value="1"/>
</dbReference>
<dbReference type="PANTHER" id="PTHR46455">
    <property type="entry name" value="SET AND MYND DOMAIN CONTAINING, ARTHROPOD-SPECIFIC, MEMBER 4, ISOFORM A"/>
    <property type="match status" value="1"/>
</dbReference>
<reference evidence="7" key="1">
    <citation type="submission" date="2021-03" db="EMBL/GenBank/DDBJ databases">
        <title>Chromosome level genome of the anhydrobiotic midge Polypedilum vanderplanki.</title>
        <authorList>
            <person name="Yoshida Y."/>
            <person name="Kikawada T."/>
            <person name="Gusev O."/>
        </authorList>
    </citation>
    <scope>NUCLEOTIDE SEQUENCE</scope>
    <source>
        <strain evidence="7">NIAS01</strain>
        <tissue evidence="7">Whole body or cell culture</tissue>
    </source>
</reference>
<dbReference type="EMBL" id="JADBJN010000001">
    <property type="protein sequence ID" value="KAG5684028.1"/>
    <property type="molecule type" value="Genomic_DNA"/>
</dbReference>
<comment type="caution">
    <text evidence="7">The sequence shown here is derived from an EMBL/GenBank/DDBJ whole genome shotgun (WGS) entry which is preliminary data.</text>
</comment>
<proteinExistence type="predicted"/>
<dbReference type="Pfam" id="PF01753">
    <property type="entry name" value="zf-MYND"/>
    <property type="match status" value="1"/>
</dbReference>
<dbReference type="PROSITE" id="PS01360">
    <property type="entry name" value="ZF_MYND_1"/>
    <property type="match status" value="1"/>
</dbReference>
<evidence type="ECO:0000256" key="3">
    <source>
        <dbReference type="ARBA" id="ARBA00022833"/>
    </source>
</evidence>
<evidence type="ECO:0000259" key="5">
    <source>
        <dbReference type="PROSITE" id="PS50280"/>
    </source>
</evidence>
<dbReference type="Gene3D" id="1.10.220.160">
    <property type="match status" value="1"/>
</dbReference>
<dbReference type="SUPFAM" id="SSF144232">
    <property type="entry name" value="HIT/MYND zinc finger-like"/>
    <property type="match status" value="1"/>
</dbReference>
<feature type="domain" description="MYND-type" evidence="6">
    <location>
        <begin position="4"/>
        <end position="41"/>
    </location>
</feature>
<keyword evidence="3" id="KW-0862">Zinc</keyword>
<keyword evidence="8" id="KW-1185">Reference proteome</keyword>
<dbReference type="GO" id="GO:0008170">
    <property type="term" value="F:N-methyltransferase activity"/>
    <property type="evidence" value="ECO:0007669"/>
    <property type="project" value="UniProtKB-ARBA"/>
</dbReference>
<gene>
    <name evidence="7" type="ORF">PVAND_013281</name>
</gene>
<accession>A0A9J6CQ67</accession>
<keyword evidence="1" id="KW-0479">Metal-binding</keyword>